<gene>
    <name evidence="5" type="ORF">DCK97_19275</name>
</gene>
<dbReference type="CDD" id="cd03219">
    <property type="entry name" value="ABC_Mj1267_LivG_branched"/>
    <property type="match status" value="1"/>
</dbReference>
<dbReference type="InterPro" id="IPR032823">
    <property type="entry name" value="BCA_ABC_TP_C"/>
</dbReference>
<dbReference type="InterPro" id="IPR051120">
    <property type="entry name" value="ABC_AA/LPS_Transport"/>
</dbReference>
<reference evidence="5 6" key="1">
    <citation type="journal article" date="2018" name="Nat. Biotechnol.">
        <title>A standardized bacterial taxonomy based on genome phylogeny substantially revises the tree of life.</title>
        <authorList>
            <person name="Parks D.H."/>
            <person name="Chuvochina M."/>
            <person name="Waite D.W."/>
            <person name="Rinke C."/>
            <person name="Skarshewski A."/>
            <person name="Chaumeil P.A."/>
            <person name="Hugenholtz P."/>
        </authorList>
    </citation>
    <scope>NUCLEOTIDE SEQUENCE [LARGE SCALE GENOMIC DNA]</scope>
    <source>
        <strain evidence="5">UBA8739</strain>
    </source>
</reference>
<keyword evidence="1" id="KW-0813">Transport</keyword>
<comment type="caution">
    <text evidence="5">The sequence shown here is derived from an EMBL/GenBank/DDBJ whole genome shotgun (WGS) entry which is preliminary data.</text>
</comment>
<dbReference type="AlphaFoldDB" id="A0A3B9INW0"/>
<accession>A0A3B9INW0</accession>
<feature type="domain" description="ABC transporter" evidence="4">
    <location>
        <begin position="8"/>
        <end position="257"/>
    </location>
</feature>
<evidence type="ECO:0000256" key="3">
    <source>
        <dbReference type="ARBA" id="ARBA00022840"/>
    </source>
</evidence>
<dbReference type="Gene3D" id="3.40.50.300">
    <property type="entry name" value="P-loop containing nucleotide triphosphate hydrolases"/>
    <property type="match status" value="1"/>
</dbReference>
<evidence type="ECO:0000259" key="4">
    <source>
        <dbReference type="PROSITE" id="PS50893"/>
    </source>
</evidence>
<dbReference type="InterPro" id="IPR017871">
    <property type="entry name" value="ABC_transporter-like_CS"/>
</dbReference>
<dbReference type="PROSITE" id="PS50893">
    <property type="entry name" value="ABC_TRANSPORTER_2"/>
    <property type="match status" value="1"/>
</dbReference>
<dbReference type="Proteomes" id="UP000257706">
    <property type="component" value="Unassembled WGS sequence"/>
</dbReference>
<evidence type="ECO:0000256" key="2">
    <source>
        <dbReference type="ARBA" id="ARBA00022741"/>
    </source>
</evidence>
<dbReference type="FunFam" id="3.40.50.300:FF:000421">
    <property type="entry name" value="Branched-chain amino acid ABC transporter ATP-binding protein"/>
    <property type="match status" value="1"/>
</dbReference>
<sequence length="268" mass="29070">MEAMSALISVQNIVKRFGGLTAVDDCSLDVPKGSITGLIGPNGAGKSTLFNIIAGALQPSSGKVLLEGRDVTGLKPHQLFRQGLVRTFQIPHELGRMTVLENLMMVPSGQAGENLISAWLSWGRVQREDAEIRRKAMEVLDILEITHVAGELAGNLSGGQKKLLELGRTMMVDNCRVILLDEPAAGVNRTLLVKLADVIRRLNRERGMTFCIIEHDMDLVTELCDPVIVMAQGTVLTQGTMAEIRANQTVLDAYLGSAGDPEAFRRKA</sequence>
<dbReference type="PANTHER" id="PTHR45772:SF9">
    <property type="entry name" value="CONSERVED COMPONENT OF ABC TRANSPORTER FOR NATURAL AMINO ACIDS"/>
    <property type="match status" value="1"/>
</dbReference>
<organism evidence="5 6">
    <name type="scientific">Tistrella mobilis</name>
    <dbReference type="NCBI Taxonomy" id="171437"/>
    <lineage>
        <taxon>Bacteria</taxon>
        <taxon>Pseudomonadati</taxon>
        <taxon>Pseudomonadota</taxon>
        <taxon>Alphaproteobacteria</taxon>
        <taxon>Geminicoccales</taxon>
        <taxon>Geminicoccaceae</taxon>
        <taxon>Tistrella</taxon>
    </lineage>
</organism>
<dbReference type="InterPro" id="IPR003439">
    <property type="entry name" value="ABC_transporter-like_ATP-bd"/>
</dbReference>
<name>A0A3B9INW0_9PROT</name>
<dbReference type="SMART" id="SM00382">
    <property type="entry name" value="AAA"/>
    <property type="match status" value="1"/>
</dbReference>
<evidence type="ECO:0000256" key="1">
    <source>
        <dbReference type="ARBA" id="ARBA00022448"/>
    </source>
</evidence>
<protein>
    <submittedName>
        <fullName evidence="5">ABC transporter ATP-binding protein</fullName>
    </submittedName>
</protein>
<dbReference type="GO" id="GO:0016887">
    <property type="term" value="F:ATP hydrolysis activity"/>
    <property type="evidence" value="ECO:0007669"/>
    <property type="project" value="InterPro"/>
</dbReference>
<dbReference type="Pfam" id="PF12399">
    <property type="entry name" value="BCA_ABC_TP_C"/>
    <property type="match status" value="1"/>
</dbReference>
<dbReference type="InterPro" id="IPR027417">
    <property type="entry name" value="P-loop_NTPase"/>
</dbReference>
<dbReference type="EMBL" id="DMAI01000315">
    <property type="protein sequence ID" value="HAE49562.1"/>
    <property type="molecule type" value="Genomic_DNA"/>
</dbReference>
<dbReference type="PANTHER" id="PTHR45772">
    <property type="entry name" value="CONSERVED COMPONENT OF ABC TRANSPORTER FOR NATURAL AMINO ACIDS-RELATED"/>
    <property type="match status" value="1"/>
</dbReference>
<dbReference type="GO" id="GO:0005524">
    <property type="term" value="F:ATP binding"/>
    <property type="evidence" value="ECO:0007669"/>
    <property type="project" value="UniProtKB-KW"/>
</dbReference>
<evidence type="ECO:0000313" key="5">
    <source>
        <dbReference type="EMBL" id="HAE49562.1"/>
    </source>
</evidence>
<dbReference type="SUPFAM" id="SSF52540">
    <property type="entry name" value="P-loop containing nucleoside triphosphate hydrolases"/>
    <property type="match status" value="1"/>
</dbReference>
<evidence type="ECO:0000313" key="6">
    <source>
        <dbReference type="Proteomes" id="UP000257706"/>
    </source>
</evidence>
<dbReference type="PROSITE" id="PS00211">
    <property type="entry name" value="ABC_TRANSPORTER_1"/>
    <property type="match status" value="1"/>
</dbReference>
<keyword evidence="3 5" id="KW-0067">ATP-binding</keyword>
<keyword evidence="2" id="KW-0547">Nucleotide-binding</keyword>
<dbReference type="InterPro" id="IPR003593">
    <property type="entry name" value="AAA+_ATPase"/>
</dbReference>
<proteinExistence type="predicted"/>
<dbReference type="Pfam" id="PF00005">
    <property type="entry name" value="ABC_tran"/>
    <property type="match status" value="1"/>
</dbReference>
<dbReference type="GO" id="GO:0005886">
    <property type="term" value="C:plasma membrane"/>
    <property type="evidence" value="ECO:0007669"/>
    <property type="project" value="TreeGrafter"/>
</dbReference>